<keyword evidence="3" id="KW-0833">Ubl conjugation pathway</keyword>
<dbReference type="Pfam" id="PF12014">
    <property type="entry name" value="Cyclin_D1_bind"/>
    <property type="match status" value="1"/>
</dbReference>
<keyword evidence="5" id="KW-1185">Reference proteome</keyword>
<dbReference type="SUPFAM" id="SSF81383">
    <property type="entry name" value="F-box domain"/>
    <property type="match status" value="1"/>
</dbReference>
<dbReference type="InterPro" id="IPR045048">
    <property type="entry name" value="FBXO31/39"/>
</dbReference>
<evidence type="ECO:0000256" key="1">
    <source>
        <dbReference type="ARBA" id="ARBA00004906"/>
    </source>
</evidence>
<dbReference type="PANTHER" id="PTHR10706:SF130">
    <property type="entry name" value="F-BOX ONLY PROTEIN 31"/>
    <property type="match status" value="1"/>
</dbReference>
<dbReference type="PANTHER" id="PTHR10706">
    <property type="entry name" value="F-BOX FAMILY PROTEIN"/>
    <property type="match status" value="1"/>
</dbReference>
<dbReference type="PROSITE" id="PS50181">
    <property type="entry name" value="FBOX"/>
    <property type="match status" value="1"/>
</dbReference>
<gene>
    <name evidence="6" type="primary">LOC100377168</name>
</gene>
<comment type="similarity">
    <text evidence="2">Belongs to the FBXO31 family.</text>
</comment>
<dbReference type="RefSeq" id="XP_006814768.1">
    <property type="nucleotide sequence ID" value="XM_006814705.1"/>
</dbReference>
<reference evidence="6" key="1">
    <citation type="submission" date="2025-08" db="UniProtKB">
        <authorList>
            <consortium name="RefSeq"/>
        </authorList>
    </citation>
    <scope>IDENTIFICATION</scope>
    <source>
        <tissue evidence="6">Testes</tissue>
    </source>
</reference>
<proteinExistence type="inferred from homology"/>
<dbReference type="InterPro" id="IPR001810">
    <property type="entry name" value="F-box_dom"/>
</dbReference>
<dbReference type="InterPro" id="IPR036047">
    <property type="entry name" value="F-box-like_dom_sf"/>
</dbReference>
<comment type="pathway">
    <text evidence="1">Protein modification; protein ubiquitination.</text>
</comment>
<organism evidence="5 6">
    <name type="scientific">Saccoglossus kowalevskii</name>
    <name type="common">Acorn worm</name>
    <dbReference type="NCBI Taxonomy" id="10224"/>
    <lineage>
        <taxon>Eukaryota</taxon>
        <taxon>Metazoa</taxon>
        <taxon>Hemichordata</taxon>
        <taxon>Enteropneusta</taxon>
        <taxon>Harrimaniidae</taxon>
        <taxon>Saccoglossus</taxon>
    </lineage>
</organism>
<feature type="domain" description="F-box" evidence="4">
    <location>
        <begin position="1"/>
        <end position="47"/>
    </location>
</feature>
<protein>
    <submittedName>
        <fullName evidence="6">F-box only protein 31-like</fullName>
    </submittedName>
</protein>
<evidence type="ECO:0000313" key="6">
    <source>
        <dbReference type="RefSeq" id="XP_006814768.1"/>
    </source>
</evidence>
<sequence length="385" mass="43598">MATILSLPPELLTYLLSFLPGVDLPRAASVCKQFNESVAVDLVWQKRCNVEYGVDKLEGWRKPTFRDMYAKILHPYGYLLGLWQPEIGPYGGLVYIEVVYGSILATLYQPPCDPNVTAPLRKKACFSITLTEDGRTELRCLKGPKGPHKCVITSVSITALHFHSYELQAWLEEELGNSEEFLHDHIQELLLMKFMIKSQYETVCLYKRIHLPEPMHNVPIQPGLFKGTYGSHGVEVVNLTYQDMQILGTKVTGDPNVPACQLSIEADLSEPLRLSLEQQQTLAILELVDKEDVIVRDQGLGEEQPFKLPHGVSDRGMNHIQDRIHKTITTCRARYFGTGLIASHGFMNSSRTPGHLIVFSEDVFGFLWLELRSLSIYSRVHEKFV</sequence>
<dbReference type="SMART" id="SM00256">
    <property type="entry name" value="FBOX"/>
    <property type="match status" value="1"/>
</dbReference>
<dbReference type="Pfam" id="PF12937">
    <property type="entry name" value="F-box-like"/>
    <property type="match status" value="1"/>
</dbReference>
<dbReference type="GeneID" id="100377168"/>
<accession>A0ABM0M427</accession>
<evidence type="ECO:0000256" key="2">
    <source>
        <dbReference type="ARBA" id="ARBA00010611"/>
    </source>
</evidence>
<evidence type="ECO:0000256" key="3">
    <source>
        <dbReference type="ARBA" id="ARBA00022786"/>
    </source>
</evidence>
<evidence type="ECO:0000313" key="5">
    <source>
        <dbReference type="Proteomes" id="UP000694865"/>
    </source>
</evidence>
<evidence type="ECO:0000259" key="4">
    <source>
        <dbReference type="PROSITE" id="PS50181"/>
    </source>
</evidence>
<name>A0ABM0M427_SACKO</name>
<dbReference type="Gene3D" id="1.20.1280.50">
    <property type="match status" value="1"/>
</dbReference>
<dbReference type="CDD" id="cd22102">
    <property type="entry name" value="F-box_FBXO31"/>
    <property type="match status" value="1"/>
</dbReference>
<dbReference type="Proteomes" id="UP000694865">
    <property type="component" value="Unplaced"/>
</dbReference>